<dbReference type="EMBL" id="LK052946">
    <property type="protein sequence ID" value="CDR45533.1"/>
    <property type="molecule type" value="Genomic_DNA"/>
</dbReference>
<keyword evidence="1 5" id="KW-0853">WD repeat</keyword>
<dbReference type="InterPro" id="IPR015943">
    <property type="entry name" value="WD40/YVTN_repeat-like_dom_sf"/>
</dbReference>
<evidence type="ECO:0000256" key="5">
    <source>
        <dbReference type="PROSITE-ProRule" id="PRU00221"/>
    </source>
</evidence>
<evidence type="ECO:0000256" key="1">
    <source>
        <dbReference type="ARBA" id="ARBA00022574"/>
    </source>
</evidence>
<protein>
    <recommendedName>
        <fullName evidence="4">ASTRA-associated protein 1</fullName>
    </recommendedName>
</protein>
<dbReference type="PROSITE" id="PS50294">
    <property type="entry name" value="WD_REPEATS_REGION"/>
    <property type="match status" value="1"/>
</dbReference>
<accession>A0A061B6L2</accession>
<dbReference type="PROSITE" id="PS00678">
    <property type="entry name" value="WD_REPEATS_1"/>
    <property type="match status" value="1"/>
</dbReference>
<feature type="compositionally biased region" description="Low complexity" evidence="6">
    <location>
        <begin position="241"/>
        <end position="256"/>
    </location>
</feature>
<dbReference type="SMART" id="SM00320">
    <property type="entry name" value="WD40"/>
    <property type="match status" value="5"/>
</dbReference>
<name>A0A061B6L2_RHOTO</name>
<dbReference type="InterPro" id="IPR036322">
    <property type="entry name" value="WD40_repeat_dom_sf"/>
</dbReference>
<reference evidence="7" key="1">
    <citation type="journal article" date="2014" name="Genome Announc.">
        <title>Draft genome sequence of Rhodosporidium toruloides CECT1137, an oleaginous yeast of biotechnological interest.</title>
        <authorList>
            <person name="Morin N."/>
            <person name="Calcas X."/>
            <person name="Devillers H."/>
            <person name="Durrens P."/>
            <person name="Sherman D.J."/>
            <person name="Nicaud J.-M."/>
            <person name="Neuveglise C."/>
        </authorList>
    </citation>
    <scope>NUCLEOTIDE SEQUENCE</scope>
    <source>
        <strain evidence="7">CECT1137</strain>
    </source>
</reference>
<feature type="region of interest" description="Disordered" evidence="6">
    <location>
        <begin position="434"/>
        <end position="456"/>
    </location>
</feature>
<keyword evidence="2" id="KW-0677">Repeat</keyword>
<feature type="region of interest" description="Disordered" evidence="6">
    <location>
        <begin position="224"/>
        <end position="263"/>
    </location>
</feature>
<dbReference type="OrthoDB" id="7668193at2759"/>
<evidence type="ECO:0000313" key="7">
    <source>
        <dbReference type="EMBL" id="CDR45533.1"/>
    </source>
</evidence>
<dbReference type="PANTHER" id="PTHR19854">
    <property type="entry name" value="TRANSDUCIN BETA-LIKE 3"/>
    <property type="match status" value="1"/>
</dbReference>
<dbReference type="Gene3D" id="2.130.10.10">
    <property type="entry name" value="YVTN repeat-like/Quinoprotein amine dehydrogenase"/>
    <property type="match status" value="2"/>
</dbReference>
<comment type="similarity">
    <text evidence="3">Belongs to the WD repeat ASA1 family.</text>
</comment>
<evidence type="ECO:0000256" key="2">
    <source>
        <dbReference type="ARBA" id="ARBA00022737"/>
    </source>
</evidence>
<dbReference type="Pfam" id="PF00400">
    <property type="entry name" value="WD40"/>
    <property type="match status" value="3"/>
</dbReference>
<evidence type="ECO:0000256" key="3">
    <source>
        <dbReference type="ARBA" id="ARBA00037931"/>
    </source>
</evidence>
<sequence>MPASQLAKRGQSSISSSPPVPSYILRGHAASVSCVRFSRCARFIFTGDTDGFVAVWDLQSFRPRFFWKAHEQGVLSVAEHGNGILTQGRDNMVHFFRLTTPSVQNGTATTLDHGAATAVPSPSSPSTGIKPAWSIDVNAMNFCRMSVMRLGDRKGKGKEREGQVDAMPEEALMAVPSLTKDDFVDIFHVPSKARLHRSVGKDAFPLGVKTGTIMALHLFHLPSSRPPDPDSSATLSTAPEPSTSAHVSSPSSATSETPPPAPQLHLLIGYESGHLALFRFSPTASFEQLDGDSERVQGVWAPKEGKMVEENEGWELVWSEKGHRDAVMSLAVTRDHRFAFTVAADHFICKYRVFDINEQEALLPRIHVEPTVSPGKSAVAVRSDGKLLATAGWDGELRLYSAKSLQPLAVLSHHRSSLQALVFAPLEPDEASFLVDSNDDSDSEDDGGRGKGGRAKAWFATGGQEAKVSLWEVYPPSW</sequence>
<dbReference type="SUPFAM" id="SSF50978">
    <property type="entry name" value="WD40 repeat-like"/>
    <property type="match status" value="1"/>
</dbReference>
<evidence type="ECO:0000256" key="4">
    <source>
        <dbReference type="ARBA" id="ARBA00040563"/>
    </source>
</evidence>
<feature type="repeat" description="WD" evidence="5">
    <location>
        <begin position="25"/>
        <end position="60"/>
    </location>
</feature>
<proteinExistence type="inferred from homology"/>
<dbReference type="InterPro" id="IPR019775">
    <property type="entry name" value="WD40_repeat_CS"/>
</dbReference>
<dbReference type="AlphaFoldDB" id="A0A061B6L2"/>
<dbReference type="PANTHER" id="PTHR19854:SF1">
    <property type="entry name" value="GUANINE NUCLEOTIDE-BINDING PROTEIN SUBUNIT BETA-LIKE PROTEIN 1"/>
    <property type="match status" value="1"/>
</dbReference>
<dbReference type="PROSITE" id="PS50082">
    <property type="entry name" value="WD_REPEATS_2"/>
    <property type="match status" value="1"/>
</dbReference>
<gene>
    <name evidence="7" type="ORF">RHTO0S_11e01662g</name>
</gene>
<organism evidence="7">
    <name type="scientific">Rhodotorula toruloides</name>
    <name type="common">Yeast</name>
    <name type="synonym">Rhodosporidium toruloides</name>
    <dbReference type="NCBI Taxonomy" id="5286"/>
    <lineage>
        <taxon>Eukaryota</taxon>
        <taxon>Fungi</taxon>
        <taxon>Dikarya</taxon>
        <taxon>Basidiomycota</taxon>
        <taxon>Pucciniomycotina</taxon>
        <taxon>Microbotryomycetes</taxon>
        <taxon>Sporidiobolales</taxon>
        <taxon>Sporidiobolaceae</taxon>
        <taxon>Rhodotorula</taxon>
    </lineage>
</organism>
<evidence type="ECO:0000256" key="6">
    <source>
        <dbReference type="SAM" id="MobiDB-lite"/>
    </source>
</evidence>
<dbReference type="InterPro" id="IPR001680">
    <property type="entry name" value="WD40_rpt"/>
</dbReference>